<organism evidence="7">
    <name type="scientific">marine metagenome</name>
    <dbReference type="NCBI Taxonomy" id="408172"/>
    <lineage>
        <taxon>unclassified sequences</taxon>
        <taxon>metagenomes</taxon>
        <taxon>ecological metagenomes</taxon>
    </lineage>
</organism>
<keyword evidence="3 5" id="KW-1133">Transmembrane helix</keyword>
<feature type="transmembrane region" description="Helical" evidence="5">
    <location>
        <begin position="45"/>
        <end position="65"/>
    </location>
</feature>
<evidence type="ECO:0000256" key="3">
    <source>
        <dbReference type="ARBA" id="ARBA00022989"/>
    </source>
</evidence>
<dbReference type="GO" id="GO:0042773">
    <property type="term" value="P:ATP synthesis coupled electron transport"/>
    <property type="evidence" value="ECO:0007669"/>
    <property type="project" value="InterPro"/>
</dbReference>
<gene>
    <name evidence="7" type="ORF">METZ01_LOCUS178790</name>
</gene>
<dbReference type="InterPro" id="IPR001750">
    <property type="entry name" value="ND/Mrp_TM"/>
</dbReference>
<protein>
    <recommendedName>
        <fullName evidence="6">NADH:quinone oxidoreductase/Mrp antiporter transmembrane domain-containing protein</fullName>
    </recommendedName>
</protein>
<proteinExistence type="inferred from homology"/>
<dbReference type="Pfam" id="PF00361">
    <property type="entry name" value="Proton_antipo_M"/>
    <property type="match status" value="1"/>
</dbReference>
<dbReference type="EMBL" id="UINC01034694">
    <property type="protein sequence ID" value="SVB25936.1"/>
    <property type="molecule type" value="Genomic_DNA"/>
</dbReference>
<feature type="transmembrane region" description="Helical" evidence="5">
    <location>
        <begin position="360"/>
        <end position="384"/>
    </location>
</feature>
<accession>A0A382CIG6</accession>
<feature type="transmembrane region" description="Helical" evidence="5">
    <location>
        <begin position="190"/>
        <end position="210"/>
    </location>
</feature>
<dbReference type="PANTHER" id="PTHR22773">
    <property type="entry name" value="NADH DEHYDROGENASE"/>
    <property type="match status" value="1"/>
</dbReference>
<reference evidence="7" key="1">
    <citation type="submission" date="2018-05" db="EMBL/GenBank/DDBJ databases">
        <authorList>
            <person name="Lanie J.A."/>
            <person name="Ng W.-L."/>
            <person name="Kazmierczak K.M."/>
            <person name="Andrzejewski T.M."/>
            <person name="Davidsen T.M."/>
            <person name="Wayne K.J."/>
            <person name="Tettelin H."/>
            <person name="Glass J.I."/>
            <person name="Rusch D."/>
            <person name="Podicherti R."/>
            <person name="Tsui H.-C.T."/>
            <person name="Winkler M.E."/>
        </authorList>
    </citation>
    <scope>NUCLEOTIDE SEQUENCE</scope>
</reference>
<comment type="subcellular location">
    <subcellularLocation>
        <location evidence="1">Membrane</location>
        <topology evidence="1">Multi-pass membrane protein</topology>
    </subcellularLocation>
</comment>
<dbReference type="GO" id="GO:0008137">
    <property type="term" value="F:NADH dehydrogenase (ubiquinone) activity"/>
    <property type="evidence" value="ECO:0007669"/>
    <property type="project" value="InterPro"/>
</dbReference>
<name>A0A382CIG6_9ZZZZ</name>
<keyword evidence="2 5" id="KW-0812">Transmembrane</keyword>
<feature type="non-terminal residue" evidence="7">
    <location>
        <position position="474"/>
    </location>
</feature>
<feature type="transmembrane region" description="Helical" evidence="5">
    <location>
        <begin position="307"/>
        <end position="329"/>
    </location>
</feature>
<feature type="transmembrane region" description="Helical" evidence="5">
    <location>
        <begin position="140"/>
        <end position="161"/>
    </location>
</feature>
<dbReference type="InterPro" id="IPR010096">
    <property type="entry name" value="NADH-Q_OxRdtase_suN/2"/>
</dbReference>
<feature type="domain" description="NADH:quinone oxidoreductase/Mrp antiporter transmembrane" evidence="6">
    <location>
        <begin position="181"/>
        <end position="455"/>
    </location>
</feature>
<sequence>MEFKINYEDMLWTALTPELTLLSTALFLLLIGLKKNFNTNEYLSKAALAGISISFLFSFALWGSAPTIGSGLQSDMFSKSLIHDKFGQGFNIIFLLMATFAVLGAARYPQPDHENKPEYFSLILMAVMGMMFLAKSGNLITAFVSLEIFSISLYILCGFSAKHGTGKESPSNAPELKWATLASQESTVKYLLTGAFASAILVYGMALIYAGTGTTEIRFIGQLLHCNEAGECANPYSRNTLVYIGMGLLFSGLAFKISLVPFHSWTPDVYQGAPTPITGFMSVATKAAAFALIARIFFTAFSELNSIWMPFLFGISVLTMLVGNIAAIFQDDVKRMLAYSGVAHAGYLLIGIVANSQDGVASLIFYLYAYLFMNIGAFAVVFIIEGEGKEGNSVSRFKGLAKNHPLIAGAMSLFMLSLAGFPPTAGFFGKLYVFMAAIKEGYILITVMAVIATVVSVYFYLRIITMMYFHEKEG</sequence>
<evidence type="ECO:0000256" key="5">
    <source>
        <dbReference type="SAM" id="Phobius"/>
    </source>
</evidence>
<feature type="transmembrane region" description="Helical" evidence="5">
    <location>
        <begin position="442"/>
        <end position="461"/>
    </location>
</feature>
<evidence type="ECO:0000256" key="1">
    <source>
        <dbReference type="ARBA" id="ARBA00004141"/>
    </source>
</evidence>
<dbReference type="NCBIfam" id="TIGR01770">
    <property type="entry name" value="NDH_I_N"/>
    <property type="match status" value="1"/>
</dbReference>
<feature type="transmembrane region" description="Helical" evidence="5">
    <location>
        <begin position="283"/>
        <end position="301"/>
    </location>
</feature>
<keyword evidence="4 5" id="KW-0472">Membrane</keyword>
<feature type="transmembrane region" description="Helical" evidence="5">
    <location>
        <begin position="241"/>
        <end position="262"/>
    </location>
</feature>
<dbReference type="AlphaFoldDB" id="A0A382CIG6"/>
<feature type="transmembrane region" description="Helical" evidence="5">
    <location>
        <begin position="405"/>
        <end position="422"/>
    </location>
</feature>
<evidence type="ECO:0000259" key="6">
    <source>
        <dbReference type="Pfam" id="PF00361"/>
    </source>
</evidence>
<feature type="transmembrane region" description="Helical" evidence="5">
    <location>
        <begin position="12"/>
        <end position="33"/>
    </location>
</feature>
<feature type="transmembrane region" description="Helical" evidence="5">
    <location>
        <begin position="336"/>
        <end position="354"/>
    </location>
</feature>
<dbReference type="HAMAP" id="MF_00445">
    <property type="entry name" value="NDH1_NuoN_1"/>
    <property type="match status" value="1"/>
</dbReference>
<evidence type="ECO:0000256" key="4">
    <source>
        <dbReference type="ARBA" id="ARBA00023136"/>
    </source>
</evidence>
<dbReference type="GO" id="GO:0016020">
    <property type="term" value="C:membrane"/>
    <property type="evidence" value="ECO:0007669"/>
    <property type="project" value="UniProtKB-SubCell"/>
</dbReference>
<feature type="transmembrane region" description="Helical" evidence="5">
    <location>
        <begin position="118"/>
        <end position="134"/>
    </location>
</feature>
<feature type="transmembrane region" description="Helical" evidence="5">
    <location>
        <begin position="85"/>
        <end position="106"/>
    </location>
</feature>
<evidence type="ECO:0000313" key="7">
    <source>
        <dbReference type="EMBL" id="SVB25936.1"/>
    </source>
</evidence>
<evidence type="ECO:0000256" key="2">
    <source>
        <dbReference type="ARBA" id="ARBA00022692"/>
    </source>
</evidence>